<dbReference type="Gene3D" id="3.40.309.10">
    <property type="entry name" value="Aldehyde Dehydrogenase, Chain A, domain 2"/>
    <property type="match status" value="1"/>
</dbReference>
<dbReference type="PANTHER" id="PTHR11699">
    <property type="entry name" value="ALDEHYDE DEHYDROGENASE-RELATED"/>
    <property type="match status" value="1"/>
</dbReference>
<dbReference type="Pfam" id="PF00171">
    <property type="entry name" value="Aldedh"/>
    <property type="match status" value="1"/>
</dbReference>
<dbReference type="RefSeq" id="WP_354440938.1">
    <property type="nucleotide sequence ID" value="NZ_JBEPSH010000001.1"/>
</dbReference>
<dbReference type="InterPro" id="IPR015590">
    <property type="entry name" value="Aldehyde_DH_dom"/>
</dbReference>
<evidence type="ECO:0000256" key="3">
    <source>
        <dbReference type="RuleBase" id="RU003345"/>
    </source>
</evidence>
<feature type="domain" description="Aldehyde dehydrogenase" evidence="4">
    <location>
        <begin position="41"/>
        <end position="503"/>
    </location>
</feature>
<proteinExistence type="inferred from homology"/>
<organism evidence="5 6">
    <name type="scientific">Ottowia thiooxydans</name>
    <dbReference type="NCBI Taxonomy" id="219182"/>
    <lineage>
        <taxon>Bacteria</taxon>
        <taxon>Pseudomonadati</taxon>
        <taxon>Pseudomonadota</taxon>
        <taxon>Betaproteobacteria</taxon>
        <taxon>Burkholderiales</taxon>
        <taxon>Comamonadaceae</taxon>
        <taxon>Ottowia</taxon>
    </lineage>
</organism>
<keyword evidence="1 3" id="KW-0560">Oxidoreductase</keyword>
<dbReference type="InterPro" id="IPR029510">
    <property type="entry name" value="Ald_DH_CS_GLU"/>
</dbReference>
<sequence>MLATLIPKTVDQPAADPVQDFDPRFVALPAGHFIGGRIVPGDGPAIEVRRPSDGLAYGEIPEAGETGVDVAVRDASEAQQKSGWGDCPPRERGAVLRRWADLIMENRLELAQLEAVGSTRCIAEAYTGEVPFTAEAIRFFAECADKYSGDVLPTRSRSLGMLMPEPYGVVGAIAPWNFPLSMASWKCGPALAAGNAIVLKPSELTPFSTVRLAELALKAGLPPGIFNVVQGSGQATGSALVRHALVRKVSFTGSTLTGKNVMTDAAHHGMKPVTLELGGKSPQLVFNDAGDVETVAQRIARGFMANAGQACVAGTRLIVQRGIADALVAAIVRHASHAVPGATWKAKSRFAPLINQRQAEKVHTAVSKTVAAGAEALCGGDFFEGFGGGFFFQPTVLTGVQPGMPAVEEEIFGPVLTVQIFDEEEEGIAQAGHAVYGLAAGVHTMDIGQAMRATRAIAAGTVWINRYGRTTDFIVPTGGFNGSGLGKDLGRQAFEANLRQKSVLLDF</sequence>
<dbReference type="InterPro" id="IPR016162">
    <property type="entry name" value="Ald_DH_N"/>
</dbReference>
<keyword evidence="6" id="KW-1185">Reference proteome</keyword>
<dbReference type="GO" id="GO:0004029">
    <property type="term" value="F:aldehyde dehydrogenase (NAD+) activity"/>
    <property type="evidence" value="ECO:0007669"/>
    <property type="project" value="UniProtKB-EC"/>
</dbReference>
<feature type="active site" evidence="2">
    <location>
        <position position="276"/>
    </location>
</feature>
<evidence type="ECO:0000256" key="2">
    <source>
        <dbReference type="PROSITE-ProRule" id="PRU10007"/>
    </source>
</evidence>
<name>A0ABV2Q385_9BURK</name>
<accession>A0ABV2Q385</accession>
<dbReference type="Proteomes" id="UP001549320">
    <property type="component" value="Unassembled WGS sequence"/>
</dbReference>
<comment type="caution">
    <text evidence="5">The sequence shown here is derived from an EMBL/GenBank/DDBJ whole genome shotgun (WGS) entry which is preliminary data.</text>
</comment>
<dbReference type="EMBL" id="JBEPSH010000001">
    <property type="protein sequence ID" value="MET4575476.1"/>
    <property type="molecule type" value="Genomic_DNA"/>
</dbReference>
<dbReference type="Gene3D" id="3.40.605.10">
    <property type="entry name" value="Aldehyde Dehydrogenase, Chain A, domain 1"/>
    <property type="match status" value="1"/>
</dbReference>
<comment type="similarity">
    <text evidence="3">Belongs to the aldehyde dehydrogenase family.</text>
</comment>
<evidence type="ECO:0000259" key="4">
    <source>
        <dbReference type="Pfam" id="PF00171"/>
    </source>
</evidence>
<dbReference type="PROSITE" id="PS00687">
    <property type="entry name" value="ALDEHYDE_DEHYDR_GLU"/>
    <property type="match status" value="1"/>
</dbReference>
<reference evidence="5 6" key="1">
    <citation type="submission" date="2024-06" db="EMBL/GenBank/DDBJ databases">
        <title>Sorghum-associated microbial communities from plants grown in Nebraska, USA.</title>
        <authorList>
            <person name="Schachtman D."/>
        </authorList>
    </citation>
    <scope>NUCLEOTIDE SEQUENCE [LARGE SCALE GENOMIC DNA]</scope>
    <source>
        <strain evidence="5 6">2709</strain>
    </source>
</reference>
<dbReference type="InterPro" id="IPR016163">
    <property type="entry name" value="Ald_DH_C"/>
</dbReference>
<gene>
    <name evidence="5" type="ORF">ABIE13_000573</name>
</gene>
<evidence type="ECO:0000313" key="6">
    <source>
        <dbReference type="Proteomes" id="UP001549320"/>
    </source>
</evidence>
<evidence type="ECO:0000313" key="5">
    <source>
        <dbReference type="EMBL" id="MET4575476.1"/>
    </source>
</evidence>
<dbReference type="InterPro" id="IPR016161">
    <property type="entry name" value="Ald_DH/histidinol_DH"/>
</dbReference>
<protein>
    <submittedName>
        <fullName evidence="5">Aldehyde dehydrogenase (NAD+)</fullName>
        <ecNumber evidence="5">1.2.1.3</ecNumber>
    </submittedName>
</protein>
<dbReference type="EC" id="1.2.1.3" evidence="5"/>
<evidence type="ECO:0000256" key="1">
    <source>
        <dbReference type="ARBA" id="ARBA00023002"/>
    </source>
</evidence>
<dbReference type="SUPFAM" id="SSF53720">
    <property type="entry name" value="ALDH-like"/>
    <property type="match status" value="1"/>
</dbReference>